<feature type="transmembrane region" description="Helical" evidence="6">
    <location>
        <begin position="183"/>
        <end position="202"/>
    </location>
</feature>
<evidence type="ECO:0000259" key="7">
    <source>
        <dbReference type="Pfam" id="PF12698"/>
    </source>
</evidence>
<dbReference type="EMBL" id="RAXU01000019">
    <property type="protein sequence ID" value="RKG31659.1"/>
    <property type="molecule type" value="Genomic_DNA"/>
</dbReference>
<evidence type="ECO:0000313" key="8">
    <source>
        <dbReference type="EMBL" id="RKG31659.1"/>
    </source>
</evidence>
<feature type="transmembrane region" description="Helical" evidence="6">
    <location>
        <begin position="17"/>
        <end position="38"/>
    </location>
</feature>
<gene>
    <name evidence="8" type="ORF">D7V21_13360</name>
</gene>
<dbReference type="PANTHER" id="PTHR30294:SF47">
    <property type="entry name" value="INNER MEMBRANE TRANSPORT PERMEASE YHHJ"/>
    <property type="match status" value="1"/>
</dbReference>
<comment type="caution">
    <text evidence="8">The sequence shown here is derived from an EMBL/GenBank/DDBJ whole genome shotgun (WGS) entry which is preliminary data.</text>
</comment>
<dbReference type="GO" id="GO:0005886">
    <property type="term" value="C:plasma membrane"/>
    <property type="evidence" value="ECO:0007669"/>
    <property type="project" value="UniProtKB-SubCell"/>
</dbReference>
<dbReference type="AlphaFoldDB" id="A0A3A8EBT8"/>
<name>A0A3A8EBT8_9GAMM</name>
<evidence type="ECO:0000256" key="5">
    <source>
        <dbReference type="ARBA" id="ARBA00023136"/>
    </source>
</evidence>
<accession>A0A3A8EBT8</accession>
<evidence type="ECO:0000313" key="9">
    <source>
        <dbReference type="Proteomes" id="UP000269001"/>
    </source>
</evidence>
<evidence type="ECO:0000256" key="6">
    <source>
        <dbReference type="SAM" id="Phobius"/>
    </source>
</evidence>
<dbReference type="Gene3D" id="3.40.1710.10">
    <property type="entry name" value="abc type-2 transporter like domain"/>
    <property type="match status" value="1"/>
</dbReference>
<dbReference type="RefSeq" id="WP_120370960.1">
    <property type="nucleotide sequence ID" value="NZ_RAXU01000019.1"/>
</dbReference>
<dbReference type="InterPro" id="IPR051449">
    <property type="entry name" value="ABC-2_transporter_component"/>
</dbReference>
<feature type="domain" description="ABC-2 type transporter transmembrane" evidence="7">
    <location>
        <begin position="16"/>
        <end position="365"/>
    </location>
</feature>
<dbReference type="Pfam" id="PF12698">
    <property type="entry name" value="ABC2_membrane_3"/>
    <property type="match status" value="1"/>
</dbReference>
<sequence>MLACILRELRYLLHNKWDLAMVIIAPLFIILLFSSMFYKGKPDHLPIAIIDQDQSELSRNIDRYLSLNQTLDIKYRTQNQTEVEHLLNQTKIWGYVHIPAGAEQRLVNAQDAQISIAFNQSFFSVGNTISSAMLLGTLNGIADFAGQSYLSNVLPYLSMPTPNVKISTLYNPNLSYEFYLEPFLIPAILHLLLCCCVAFAIGQELKRNTVKNWANQHDYIRALFAKILVYVVIFTLWTWVWMFWLIVIRGWFIAGSLVLILAGQVLLYFSYAFISSTVVLASKNLGRTFGFIAVYGGSSLSFAGVTLPLNNAPIFTQFWSMIIPYTPYARLQTEQWVVGSDVGISIWPFFILLGYSLFYFAMSALLMKKLVKEQKHG</sequence>
<feature type="transmembrane region" description="Helical" evidence="6">
    <location>
        <begin position="288"/>
        <end position="309"/>
    </location>
</feature>
<dbReference type="GO" id="GO:0140359">
    <property type="term" value="F:ABC-type transporter activity"/>
    <property type="evidence" value="ECO:0007669"/>
    <property type="project" value="InterPro"/>
</dbReference>
<evidence type="ECO:0000256" key="2">
    <source>
        <dbReference type="ARBA" id="ARBA00022475"/>
    </source>
</evidence>
<dbReference type="PANTHER" id="PTHR30294">
    <property type="entry name" value="MEMBRANE COMPONENT OF ABC TRANSPORTER YHHJ-RELATED"/>
    <property type="match status" value="1"/>
</dbReference>
<proteinExistence type="predicted"/>
<keyword evidence="2" id="KW-1003">Cell membrane</keyword>
<keyword evidence="4 6" id="KW-1133">Transmembrane helix</keyword>
<evidence type="ECO:0000256" key="4">
    <source>
        <dbReference type="ARBA" id="ARBA00022989"/>
    </source>
</evidence>
<organism evidence="8 9">
    <name type="scientific">Acinetobacter guerrae</name>
    <dbReference type="NCBI Taxonomy" id="1843371"/>
    <lineage>
        <taxon>Bacteria</taxon>
        <taxon>Pseudomonadati</taxon>
        <taxon>Pseudomonadota</taxon>
        <taxon>Gammaproteobacteria</taxon>
        <taxon>Moraxellales</taxon>
        <taxon>Moraxellaceae</taxon>
        <taxon>Acinetobacter</taxon>
    </lineage>
</organism>
<evidence type="ECO:0000256" key="3">
    <source>
        <dbReference type="ARBA" id="ARBA00022692"/>
    </source>
</evidence>
<dbReference type="Proteomes" id="UP000269001">
    <property type="component" value="Unassembled WGS sequence"/>
</dbReference>
<keyword evidence="3 6" id="KW-0812">Transmembrane</keyword>
<dbReference type="InterPro" id="IPR013525">
    <property type="entry name" value="ABC2_TM"/>
</dbReference>
<protein>
    <submittedName>
        <fullName evidence="8">ABC transporter permease</fullName>
    </submittedName>
</protein>
<keyword evidence="9" id="KW-1185">Reference proteome</keyword>
<feature type="transmembrane region" description="Helical" evidence="6">
    <location>
        <begin position="223"/>
        <end position="246"/>
    </location>
</feature>
<keyword evidence="5 6" id="KW-0472">Membrane</keyword>
<evidence type="ECO:0000256" key="1">
    <source>
        <dbReference type="ARBA" id="ARBA00004651"/>
    </source>
</evidence>
<comment type="subcellular location">
    <subcellularLocation>
        <location evidence="1">Cell membrane</location>
        <topology evidence="1">Multi-pass membrane protein</topology>
    </subcellularLocation>
</comment>
<feature type="transmembrane region" description="Helical" evidence="6">
    <location>
        <begin position="252"/>
        <end position="281"/>
    </location>
</feature>
<feature type="transmembrane region" description="Helical" evidence="6">
    <location>
        <begin position="346"/>
        <end position="367"/>
    </location>
</feature>
<reference evidence="8 9" key="1">
    <citation type="submission" date="2018-09" db="EMBL/GenBank/DDBJ databases">
        <title>The draft genome of Acinetobacter spp. strains.</title>
        <authorList>
            <person name="Qin J."/>
            <person name="Feng Y."/>
            <person name="Zong Z."/>
        </authorList>
    </citation>
    <scope>NUCLEOTIDE SEQUENCE [LARGE SCALE GENOMIC DNA]</scope>
    <source>
        <strain evidence="8 9">WCHAc060096</strain>
    </source>
</reference>